<dbReference type="Gene3D" id="2.40.50.140">
    <property type="entry name" value="Nucleic acid-binding proteins"/>
    <property type="match status" value="1"/>
</dbReference>
<sequence>MQIFVNSFTLSDIDVDGKAFDEVSRGVFTNESTTLIMDYHAGLFNHKKMDKVNIALFSEEADFTEKDIPEKYGYLMGNGIVYETKINGNRQTIDISFSGLLVSLDIEVGIIKDINNYKRLYIGVEGTQQHKNHK</sequence>
<dbReference type="GO" id="GO:0003899">
    <property type="term" value="F:DNA-directed RNA polymerase activity"/>
    <property type="evidence" value="ECO:0007669"/>
    <property type="project" value="InterPro"/>
</dbReference>
<dbReference type="InterPro" id="IPR012340">
    <property type="entry name" value="NA-bd_OB-fold"/>
</dbReference>
<proteinExistence type="predicted"/>
<organism evidence="1 2">
    <name type="scientific">Nematocida parisii (strain ERTm3)</name>
    <name type="common">Nematode killer fungus</name>
    <dbReference type="NCBI Taxonomy" id="935791"/>
    <lineage>
        <taxon>Eukaryota</taxon>
        <taxon>Fungi</taxon>
        <taxon>Fungi incertae sedis</taxon>
        <taxon>Microsporidia</taxon>
        <taxon>Nematocida</taxon>
    </lineage>
</organism>
<evidence type="ECO:0008006" key="3">
    <source>
        <dbReference type="Google" id="ProtNLM"/>
    </source>
</evidence>
<name>I3EG75_NEMP3</name>
<dbReference type="EMBL" id="GL870879">
    <property type="protein sequence ID" value="EIJ88222.1"/>
    <property type="molecule type" value="Genomic_DNA"/>
</dbReference>
<dbReference type="AlphaFoldDB" id="I3EG75"/>
<protein>
    <recommendedName>
        <fullName evidence="3">DNA-directed RNA polymerases I, II, and III subunit RPABC3</fullName>
    </recommendedName>
</protein>
<reference evidence="1" key="1">
    <citation type="submission" date="2011-01" db="EMBL/GenBank/DDBJ databases">
        <title>The Genome Sequence of Nematocida parisii strain ERTm3.</title>
        <authorList>
            <consortium name="The Broad Institute Genome Sequencing Platform"/>
            <consortium name="The Broad Institute Genome Sequencing Center for Infectious Disease"/>
            <person name="Cuomo C."/>
            <person name="Troemel E."/>
            <person name="Young S.K."/>
            <person name="Zeng Q."/>
            <person name="Gargeya S."/>
            <person name="Fitzgerald M."/>
            <person name="Haas B."/>
            <person name="Abouelleil A."/>
            <person name="Alvarado L."/>
            <person name="Arachchi H.M."/>
            <person name="Berlin A."/>
            <person name="Chapman S.B."/>
            <person name="Gearin G."/>
            <person name="Goldberg J."/>
            <person name="Griggs A."/>
            <person name="Gujja S."/>
            <person name="Hansen M."/>
            <person name="Heiman D."/>
            <person name="Howarth C."/>
            <person name="Larimer J."/>
            <person name="Lui A."/>
            <person name="MacDonald P.J.P."/>
            <person name="McCowen C."/>
            <person name="Montmayeur A."/>
            <person name="Murphy C."/>
            <person name="Neiman D."/>
            <person name="Pearson M."/>
            <person name="Priest M."/>
            <person name="Roberts A."/>
            <person name="Saif S."/>
            <person name="Shea T."/>
            <person name="Sisk P."/>
            <person name="Stolte C."/>
            <person name="Sykes S."/>
            <person name="Wortman J."/>
            <person name="Nusbaum C."/>
            <person name="Birren B."/>
        </authorList>
    </citation>
    <scope>NUCLEOTIDE SEQUENCE</scope>
    <source>
        <strain evidence="1">ERTm3</strain>
    </source>
</reference>
<dbReference type="OMA" id="VPECYEY"/>
<gene>
    <name evidence="1" type="ORF">NEQG_01666</name>
</gene>
<dbReference type="SUPFAM" id="SSF50249">
    <property type="entry name" value="Nucleic acid-binding proteins"/>
    <property type="match status" value="1"/>
</dbReference>
<dbReference type="InParanoid" id="I3EG75"/>
<dbReference type="HOGENOM" id="CLU_1938714_0_0_1"/>
<dbReference type="Proteomes" id="UP000002872">
    <property type="component" value="Unassembled WGS sequence"/>
</dbReference>
<evidence type="ECO:0000313" key="1">
    <source>
        <dbReference type="EMBL" id="EIJ88222.1"/>
    </source>
</evidence>
<dbReference type="OrthoDB" id="20018at2759"/>
<accession>I3EG75</accession>
<keyword evidence="2" id="KW-1185">Reference proteome</keyword>
<dbReference type="InterPro" id="IPR005570">
    <property type="entry name" value="RPABC3"/>
</dbReference>
<dbReference type="VEuPathDB" id="MicrosporidiaDB:NEQG_01666"/>
<evidence type="ECO:0000313" key="2">
    <source>
        <dbReference type="Proteomes" id="UP000002872"/>
    </source>
</evidence>
<dbReference type="Pfam" id="PF03870">
    <property type="entry name" value="RNA_pol_Rpb8"/>
    <property type="match status" value="1"/>
</dbReference>
<dbReference type="STRING" id="935791.I3EG75"/>
<dbReference type="GO" id="GO:0006351">
    <property type="term" value="P:DNA-templated transcription"/>
    <property type="evidence" value="ECO:0007669"/>
    <property type="project" value="InterPro"/>
</dbReference>